<evidence type="ECO:0000313" key="1">
    <source>
        <dbReference type="EMBL" id="EWY79769.1"/>
    </source>
</evidence>
<proteinExistence type="predicted"/>
<dbReference type="EMBL" id="JH717855">
    <property type="protein sequence ID" value="EWY79769.1"/>
    <property type="molecule type" value="Genomic_DNA"/>
</dbReference>
<gene>
    <name evidence="1" type="ORF">FOYG_17059</name>
</gene>
<evidence type="ECO:0000313" key="2">
    <source>
        <dbReference type="Proteomes" id="UP000030753"/>
    </source>
</evidence>
<reference evidence="1 2" key="1">
    <citation type="submission" date="2011-06" db="EMBL/GenBank/DDBJ databases">
        <title>The Genome Sequence of Fusarium oxysporum FOSC 3-a.</title>
        <authorList>
            <consortium name="The Broad Institute Genome Sequencing Platform"/>
            <person name="Ma L.-J."/>
            <person name="Gale L.R."/>
            <person name="Schwartz D.C."/>
            <person name="Zhou S."/>
            <person name="Corby-Kistler H."/>
            <person name="Young S.K."/>
            <person name="Zeng Q."/>
            <person name="Gargeya S."/>
            <person name="Fitzgerald M."/>
            <person name="Haas B."/>
            <person name="Abouelleil A."/>
            <person name="Alvarado L."/>
            <person name="Arachchi H.M."/>
            <person name="Berlin A."/>
            <person name="Brown A."/>
            <person name="Chapman S.B."/>
            <person name="Chen Z."/>
            <person name="Dunbar C."/>
            <person name="Freedman E."/>
            <person name="Gearin G."/>
            <person name="Gellesch M."/>
            <person name="Goldberg J."/>
            <person name="Griggs A."/>
            <person name="Gujja S."/>
            <person name="Heiman D."/>
            <person name="Howarth C."/>
            <person name="Larson L."/>
            <person name="Lui A."/>
            <person name="MacDonald P.J.P."/>
            <person name="Mehta T."/>
            <person name="Montmayeur A."/>
            <person name="Murphy C."/>
            <person name="Neiman D."/>
            <person name="Pearson M."/>
            <person name="Priest M."/>
            <person name="Roberts A."/>
            <person name="Saif S."/>
            <person name="Shea T."/>
            <person name="Shenoy N."/>
            <person name="Sisk P."/>
            <person name="Stolte C."/>
            <person name="Sykes S."/>
            <person name="Wortman J."/>
            <person name="Nusbaum C."/>
            <person name="Birren B."/>
        </authorList>
    </citation>
    <scope>NUCLEOTIDE SEQUENCE [LARGE SCALE GENOMIC DNA]</scope>
    <source>
        <strain evidence="2">FOSC 3-a</strain>
    </source>
</reference>
<dbReference type="AlphaFoldDB" id="W9HFI2"/>
<sequence>MAAPQAKNTKGLNGNWVMNKDLSDSPDPIFRAQGIGYLTRKGVSLATIHLNIKQYECVPTTPSSNTGKVTCIESTQTASGLKSTKEIRYLDNEFRHHYDWLFGTVKAQARWVALEDIEDAALKEGWLVEGESNSYVLCHAVNQENGWTATQIWGFQVVEGERRYCIRVAVISRGGQKAQARFVYDYQLEQAPSATGV</sequence>
<organism evidence="1 2">
    <name type="scientific">Fusarium oxysporum NRRL 32931</name>
    <dbReference type="NCBI Taxonomy" id="660029"/>
    <lineage>
        <taxon>Eukaryota</taxon>
        <taxon>Fungi</taxon>
        <taxon>Dikarya</taxon>
        <taxon>Ascomycota</taxon>
        <taxon>Pezizomycotina</taxon>
        <taxon>Sordariomycetes</taxon>
        <taxon>Hypocreomycetidae</taxon>
        <taxon>Hypocreales</taxon>
        <taxon>Nectriaceae</taxon>
        <taxon>Fusarium</taxon>
        <taxon>Fusarium oxysporum species complex</taxon>
    </lineage>
</organism>
<dbReference type="PANTHER" id="PTHR38115">
    <property type="entry name" value="LIPOCALIN-LIKE DOMAIN-CONTAINING PROTEIN"/>
    <property type="match status" value="1"/>
</dbReference>
<accession>W9HFI2</accession>
<evidence type="ECO:0008006" key="3">
    <source>
        <dbReference type="Google" id="ProtNLM"/>
    </source>
</evidence>
<dbReference type="OrthoDB" id="425354at2759"/>
<dbReference type="HOGENOM" id="CLU_088979_2_0_1"/>
<name>W9HFI2_FUSOX</name>
<dbReference type="Proteomes" id="UP000030753">
    <property type="component" value="Unassembled WGS sequence"/>
</dbReference>
<dbReference type="PANTHER" id="PTHR38115:SF1">
    <property type="entry name" value="LIPOCALIN-LIKE DOMAIN-CONTAINING PROTEIN"/>
    <property type="match status" value="1"/>
</dbReference>
<protein>
    <recommendedName>
        <fullName evidence="3">LCCL domain-containing protein</fullName>
    </recommendedName>
</protein>
<dbReference type="InterPro" id="IPR053037">
    <property type="entry name" value="Pericyclase_pydY-like"/>
</dbReference>